<dbReference type="SMART" id="SM01117">
    <property type="entry name" value="Cyt-b5"/>
    <property type="match status" value="1"/>
</dbReference>
<organism evidence="15 16">
    <name type="scientific">Mucor flavus</name>
    <dbReference type="NCBI Taxonomy" id="439312"/>
    <lineage>
        <taxon>Eukaryota</taxon>
        <taxon>Fungi</taxon>
        <taxon>Fungi incertae sedis</taxon>
        <taxon>Mucoromycota</taxon>
        <taxon>Mucoromycotina</taxon>
        <taxon>Mucoromycetes</taxon>
        <taxon>Mucorales</taxon>
        <taxon>Mucorineae</taxon>
        <taxon>Mucoraceae</taxon>
        <taxon>Mucor</taxon>
    </lineage>
</organism>
<keyword evidence="6" id="KW-0256">Endoplasmic reticulum</keyword>
<dbReference type="Gene3D" id="3.10.120.10">
    <property type="entry name" value="Cytochrome b5-like heme/steroid binding domain"/>
    <property type="match status" value="1"/>
</dbReference>
<dbReference type="Proteomes" id="UP001473302">
    <property type="component" value="Unassembled WGS sequence"/>
</dbReference>
<keyword evidence="8" id="KW-0249">Electron transport</keyword>
<evidence type="ECO:0000256" key="12">
    <source>
        <dbReference type="ARBA" id="ARBA00038168"/>
    </source>
</evidence>
<evidence type="ECO:0000256" key="6">
    <source>
        <dbReference type="ARBA" id="ARBA00022824"/>
    </source>
</evidence>
<keyword evidence="9 13" id="KW-0408">Iron</keyword>
<evidence type="ECO:0000256" key="13">
    <source>
        <dbReference type="RuleBase" id="RU362121"/>
    </source>
</evidence>
<evidence type="ECO:0000256" key="3">
    <source>
        <dbReference type="ARBA" id="ARBA00022617"/>
    </source>
</evidence>
<evidence type="ECO:0000313" key="15">
    <source>
        <dbReference type="EMBL" id="GAA5811750.1"/>
    </source>
</evidence>
<feature type="domain" description="Cytochrome b5 heme-binding" evidence="14">
    <location>
        <begin position="2"/>
        <end position="78"/>
    </location>
</feature>
<dbReference type="PANTHER" id="PTHR19359:SF150">
    <property type="entry name" value="CYTOCHROME B5"/>
    <property type="match status" value="1"/>
</dbReference>
<sequence>MVQIYTHEDVSKHNTRDDLYMIIDKKVYDITKFVDEHPGGDEILIEEGAKDASGPFDDVGHSPDARQMLVKYYVGELDPEVTMPINQSKPVVVQSANTVKTVNDGASGNPLRILIPVAFFIGYIYWRFFLNQ</sequence>
<name>A0ABP9YY03_9FUNG</name>
<comment type="subcellular location">
    <subcellularLocation>
        <location evidence="1">Endoplasmic reticulum membrane</location>
        <topology evidence="1">Single-pass membrane protein</topology>
        <orientation evidence="1">Cytoplasmic side</orientation>
    </subcellularLocation>
    <subcellularLocation>
        <location evidence="11">Microsome membrane</location>
        <topology evidence="11">Single-pass membrane protein</topology>
        <orientation evidence="11">Cytoplasmic side</orientation>
    </subcellularLocation>
</comment>
<dbReference type="InterPro" id="IPR018506">
    <property type="entry name" value="Cyt_B5_heme-BS"/>
</dbReference>
<keyword evidence="10 13" id="KW-0472">Membrane</keyword>
<keyword evidence="5 13" id="KW-0479">Metal-binding</keyword>
<keyword evidence="16" id="KW-1185">Reference proteome</keyword>
<protein>
    <recommendedName>
        <fullName evidence="14">Cytochrome b5 heme-binding domain-containing protein</fullName>
    </recommendedName>
</protein>
<evidence type="ECO:0000256" key="9">
    <source>
        <dbReference type="ARBA" id="ARBA00023004"/>
    </source>
</evidence>
<evidence type="ECO:0000256" key="5">
    <source>
        <dbReference type="ARBA" id="ARBA00022723"/>
    </source>
</evidence>
<evidence type="ECO:0000256" key="8">
    <source>
        <dbReference type="ARBA" id="ARBA00022982"/>
    </source>
</evidence>
<dbReference type="SUPFAM" id="SSF55856">
    <property type="entry name" value="Cytochrome b5-like heme/steroid binding domain"/>
    <property type="match status" value="1"/>
</dbReference>
<dbReference type="InterPro" id="IPR001199">
    <property type="entry name" value="Cyt_B5-like_heme/steroid-bd"/>
</dbReference>
<dbReference type="EMBL" id="BAABUK010000011">
    <property type="protein sequence ID" value="GAA5811750.1"/>
    <property type="molecule type" value="Genomic_DNA"/>
</dbReference>
<evidence type="ECO:0000313" key="16">
    <source>
        <dbReference type="Proteomes" id="UP001473302"/>
    </source>
</evidence>
<feature type="transmembrane region" description="Helical" evidence="13">
    <location>
        <begin position="113"/>
        <end position="130"/>
    </location>
</feature>
<keyword evidence="13" id="KW-1133">Transmembrane helix</keyword>
<comment type="caution">
    <text evidence="15">The sequence shown here is derived from an EMBL/GenBank/DDBJ whole genome shotgun (WGS) entry which is preliminary data.</text>
</comment>
<evidence type="ECO:0000256" key="7">
    <source>
        <dbReference type="ARBA" id="ARBA00022848"/>
    </source>
</evidence>
<dbReference type="InterPro" id="IPR036400">
    <property type="entry name" value="Cyt_B5-like_heme/steroid_sf"/>
</dbReference>
<dbReference type="InterPro" id="IPR050668">
    <property type="entry name" value="Cytochrome_b5"/>
</dbReference>
<keyword evidence="7" id="KW-0492">Microsome</keyword>
<dbReference type="PANTHER" id="PTHR19359">
    <property type="entry name" value="CYTOCHROME B5"/>
    <property type="match status" value="1"/>
</dbReference>
<gene>
    <name evidence="15" type="ORF">MFLAVUS_005193</name>
</gene>
<dbReference type="Pfam" id="PF00173">
    <property type="entry name" value="Cyt-b5"/>
    <property type="match status" value="1"/>
</dbReference>
<dbReference type="PROSITE" id="PS50255">
    <property type="entry name" value="CYTOCHROME_B5_2"/>
    <property type="match status" value="1"/>
</dbReference>
<evidence type="ECO:0000256" key="11">
    <source>
        <dbReference type="ARBA" id="ARBA00037877"/>
    </source>
</evidence>
<comment type="similarity">
    <text evidence="12 13">Belongs to the cytochrome b5 family.</text>
</comment>
<evidence type="ECO:0000256" key="2">
    <source>
        <dbReference type="ARBA" id="ARBA00022448"/>
    </source>
</evidence>
<evidence type="ECO:0000259" key="14">
    <source>
        <dbReference type="PROSITE" id="PS50255"/>
    </source>
</evidence>
<evidence type="ECO:0000256" key="1">
    <source>
        <dbReference type="ARBA" id="ARBA00004131"/>
    </source>
</evidence>
<dbReference type="PRINTS" id="PR00363">
    <property type="entry name" value="CYTOCHROMEB5"/>
</dbReference>
<accession>A0ABP9YY03</accession>
<evidence type="ECO:0000256" key="10">
    <source>
        <dbReference type="ARBA" id="ARBA00023136"/>
    </source>
</evidence>
<keyword evidence="4 13" id="KW-0812">Transmembrane</keyword>
<proteinExistence type="inferred from homology"/>
<evidence type="ECO:0000256" key="4">
    <source>
        <dbReference type="ARBA" id="ARBA00022692"/>
    </source>
</evidence>
<keyword evidence="2" id="KW-0813">Transport</keyword>
<keyword evidence="3 13" id="KW-0349">Heme</keyword>
<reference evidence="15 16" key="1">
    <citation type="submission" date="2024-04" db="EMBL/GenBank/DDBJ databases">
        <title>genome sequences of Mucor flavus KT1a and Helicostylum pulchrum KT1b strains isolated from the surface of a dry-aged beef.</title>
        <authorList>
            <person name="Toyotome T."/>
            <person name="Hosono M."/>
            <person name="Torimaru M."/>
            <person name="Fukuda K."/>
            <person name="Mikami N."/>
        </authorList>
    </citation>
    <scope>NUCLEOTIDE SEQUENCE [LARGE SCALE GENOMIC DNA]</scope>
    <source>
        <strain evidence="15 16">KT1a</strain>
    </source>
</reference>
<dbReference type="PROSITE" id="PS00191">
    <property type="entry name" value="CYTOCHROME_B5_1"/>
    <property type="match status" value="1"/>
</dbReference>